<dbReference type="RefSeq" id="WP_205290706.1">
    <property type="nucleotide sequence ID" value="NZ_CP074406.1"/>
</dbReference>
<feature type="domain" description="DUF58" evidence="1">
    <location>
        <begin position="41"/>
        <end position="261"/>
    </location>
</feature>
<dbReference type="InterPro" id="IPR002881">
    <property type="entry name" value="DUF58"/>
</dbReference>
<dbReference type="Proteomes" id="UP000663791">
    <property type="component" value="Unassembled WGS sequence"/>
</dbReference>
<dbReference type="PANTHER" id="PTHR33608">
    <property type="entry name" value="BLL2464 PROTEIN"/>
    <property type="match status" value="1"/>
</dbReference>
<sequence>MTAHLTRVRTRLSIHAHRRVRGLLEGDYAAIHTGRGIDFNDLREYVRGDDVKDIDWKASARTRTPLIKRYVAERKHTVLLCVSTGRSMAALNRLQPGAAETSKRDLAVFVAGVMGYLAVQHGDLVGLVHGDAAGQHGRRAEGGELHLERLLGAVHDATTPEGAHSDLAALLRYVVRTVRRRTILVVICDDTTITEPAAEMLRRLTAQHEVLFLTIGDLDPTGAAVGGRRLVDVDTSAQVPGWLRRDRRLHEEYAALLATEEQQLRRRLEHLGVVHERVHDTDSAIGAVHRLLERHRHARRR</sequence>
<reference evidence="2" key="1">
    <citation type="submission" date="2021-01" db="EMBL/GenBank/DDBJ databases">
        <title>Novel species in genus Nocardioides.</title>
        <authorList>
            <person name="Zhang G."/>
        </authorList>
    </citation>
    <scope>NUCLEOTIDE SEQUENCE</scope>
    <source>
        <strain evidence="2">Zg-536</strain>
    </source>
</reference>
<proteinExistence type="predicted"/>
<organism evidence="2 3">
    <name type="scientific">Nocardioides faecalis</name>
    <dbReference type="NCBI Taxonomy" id="2803858"/>
    <lineage>
        <taxon>Bacteria</taxon>
        <taxon>Bacillati</taxon>
        <taxon>Actinomycetota</taxon>
        <taxon>Actinomycetes</taxon>
        <taxon>Propionibacteriales</taxon>
        <taxon>Nocardioidaceae</taxon>
        <taxon>Nocardioides</taxon>
    </lineage>
</organism>
<dbReference type="PANTHER" id="PTHR33608:SF6">
    <property type="entry name" value="BLL2464 PROTEIN"/>
    <property type="match status" value="1"/>
</dbReference>
<accession>A0A939BVC3</accession>
<gene>
    <name evidence="2" type="ORF">JK386_05845</name>
</gene>
<evidence type="ECO:0000313" key="3">
    <source>
        <dbReference type="Proteomes" id="UP000663791"/>
    </source>
</evidence>
<dbReference type="Pfam" id="PF01882">
    <property type="entry name" value="DUF58"/>
    <property type="match status" value="1"/>
</dbReference>
<keyword evidence="3" id="KW-1185">Reference proteome</keyword>
<dbReference type="AlphaFoldDB" id="A0A939BVC3"/>
<protein>
    <submittedName>
        <fullName evidence="2">DUF58 domain-containing protein</fullName>
    </submittedName>
</protein>
<dbReference type="EMBL" id="JAERTX010000004">
    <property type="protein sequence ID" value="MBM9459417.1"/>
    <property type="molecule type" value="Genomic_DNA"/>
</dbReference>
<evidence type="ECO:0000259" key="1">
    <source>
        <dbReference type="Pfam" id="PF01882"/>
    </source>
</evidence>
<name>A0A939BVC3_9ACTN</name>
<comment type="caution">
    <text evidence="2">The sequence shown here is derived from an EMBL/GenBank/DDBJ whole genome shotgun (WGS) entry which is preliminary data.</text>
</comment>
<evidence type="ECO:0000313" key="2">
    <source>
        <dbReference type="EMBL" id="MBM9459417.1"/>
    </source>
</evidence>